<dbReference type="EMBL" id="WJQU01000002">
    <property type="protein sequence ID" value="KAJ6640724.1"/>
    <property type="molecule type" value="Genomic_DNA"/>
</dbReference>
<feature type="non-terminal residue" evidence="4">
    <location>
        <position position="1"/>
    </location>
</feature>
<feature type="region of interest" description="Disordered" evidence="2">
    <location>
        <begin position="30"/>
        <end position="122"/>
    </location>
</feature>
<feature type="chain" id="PRO_5040298450" evidence="3">
    <location>
        <begin position="18"/>
        <end position="217"/>
    </location>
</feature>
<feature type="coiled-coil region" evidence="1">
    <location>
        <begin position="125"/>
        <end position="173"/>
    </location>
</feature>
<feature type="compositionally biased region" description="Polar residues" evidence="2">
    <location>
        <begin position="104"/>
        <end position="116"/>
    </location>
</feature>
<keyword evidence="1" id="KW-0175">Coiled coil</keyword>
<feature type="compositionally biased region" description="Low complexity" evidence="2">
    <location>
        <begin position="86"/>
        <end position="98"/>
    </location>
</feature>
<evidence type="ECO:0000256" key="3">
    <source>
        <dbReference type="SAM" id="SignalP"/>
    </source>
</evidence>
<accession>A0A9Q0S179</accession>
<feature type="compositionally biased region" description="Low complexity" evidence="2">
    <location>
        <begin position="52"/>
        <end position="72"/>
    </location>
</feature>
<evidence type="ECO:0000256" key="2">
    <source>
        <dbReference type="SAM" id="MobiDB-lite"/>
    </source>
</evidence>
<dbReference type="Proteomes" id="UP001151699">
    <property type="component" value="Chromosome B"/>
</dbReference>
<sequence>MKVFVLCIAVCVSYSEAFLNKGGGVPVRQGGGNSQGYSSGGQQGWSNGGQQGWSSESQHQSGQGSSSQWNSGSAGGITSAKVNRTSSASSIPSVLSASNDKNKSSISRSSVTTTGRSPPALPDLKEILEEKIRLLESRLSDIEASLNEVVAENAELKSTVADLKSEVASVKAQTEHRQQPSESTISQEQEDINTNIVIRGTDVNDSSTAAELTAIVD</sequence>
<keyword evidence="5" id="KW-1185">Reference proteome</keyword>
<organism evidence="4 5">
    <name type="scientific">Pseudolycoriella hygida</name>
    <dbReference type="NCBI Taxonomy" id="35572"/>
    <lineage>
        <taxon>Eukaryota</taxon>
        <taxon>Metazoa</taxon>
        <taxon>Ecdysozoa</taxon>
        <taxon>Arthropoda</taxon>
        <taxon>Hexapoda</taxon>
        <taxon>Insecta</taxon>
        <taxon>Pterygota</taxon>
        <taxon>Neoptera</taxon>
        <taxon>Endopterygota</taxon>
        <taxon>Diptera</taxon>
        <taxon>Nematocera</taxon>
        <taxon>Sciaroidea</taxon>
        <taxon>Sciaridae</taxon>
        <taxon>Pseudolycoriella</taxon>
    </lineage>
</organism>
<proteinExistence type="predicted"/>
<evidence type="ECO:0000313" key="5">
    <source>
        <dbReference type="Proteomes" id="UP001151699"/>
    </source>
</evidence>
<protein>
    <submittedName>
        <fullName evidence="4">Uncharacterized protein</fullName>
    </submittedName>
</protein>
<gene>
    <name evidence="4" type="ORF">Bhyg_05656</name>
</gene>
<keyword evidence="3" id="KW-0732">Signal</keyword>
<comment type="caution">
    <text evidence="4">The sequence shown here is derived from an EMBL/GenBank/DDBJ whole genome shotgun (WGS) entry which is preliminary data.</text>
</comment>
<evidence type="ECO:0000313" key="4">
    <source>
        <dbReference type="EMBL" id="KAJ6640724.1"/>
    </source>
</evidence>
<feature type="compositionally biased region" description="Gly residues" evidence="2">
    <location>
        <begin position="30"/>
        <end position="51"/>
    </location>
</feature>
<reference evidence="4" key="1">
    <citation type="submission" date="2022-07" db="EMBL/GenBank/DDBJ databases">
        <authorList>
            <person name="Trinca V."/>
            <person name="Uliana J.V.C."/>
            <person name="Torres T.T."/>
            <person name="Ward R.J."/>
            <person name="Monesi N."/>
        </authorList>
    </citation>
    <scope>NUCLEOTIDE SEQUENCE</scope>
    <source>
        <strain evidence="4">HSMRA1968</strain>
        <tissue evidence="4">Whole embryos</tissue>
    </source>
</reference>
<feature type="signal peptide" evidence="3">
    <location>
        <begin position="1"/>
        <end position="17"/>
    </location>
</feature>
<name>A0A9Q0S179_9DIPT</name>
<dbReference type="AlphaFoldDB" id="A0A9Q0S179"/>
<evidence type="ECO:0000256" key="1">
    <source>
        <dbReference type="SAM" id="Coils"/>
    </source>
</evidence>